<protein>
    <submittedName>
        <fullName evidence="2">Uncharacterized protein</fullName>
    </submittedName>
</protein>
<sequence>MANLKNKEQAKQRVDELLTEFEKLKAKARNAQSERKKEIEDNMRELELAERDLREKYDRMDNFGQTTLEEFSKEFFTSAEAFSNSLESAKRKF</sequence>
<dbReference type="Proteomes" id="UP000611723">
    <property type="component" value="Unassembled WGS sequence"/>
</dbReference>
<keyword evidence="1" id="KW-0175">Coiled coil</keyword>
<feature type="coiled-coil region" evidence="1">
    <location>
        <begin position="4"/>
        <end position="59"/>
    </location>
</feature>
<evidence type="ECO:0000256" key="1">
    <source>
        <dbReference type="SAM" id="Coils"/>
    </source>
</evidence>
<proteinExistence type="predicted"/>
<accession>A0A934WX83</accession>
<dbReference type="EMBL" id="JAEQBW010000002">
    <property type="protein sequence ID" value="MBK6264664.1"/>
    <property type="molecule type" value="Genomic_DNA"/>
</dbReference>
<reference evidence="2" key="1">
    <citation type="submission" date="2021-01" db="EMBL/GenBank/DDBJ databases">
        <title>Marivirga aurantiaca sp. nov., isolated from intertidal surface sediments.</title>
        <authorList>
            <person name="Zhang M."/>
        </authorList>
    </citation>
    <scope>NUCLEOTIDE SEQUENCE</scope>
    <source>
        <strain evidence="2">S37H4</strain>
    </source>
</reference>
<organism evidence="2 3">
    <name type="scientific">Marivirga aurantiaca</name>
    <dbReference type="NCBI Taxonomy" id="2802615"/>
    <lineage>
        <taxon>Bacteria</taxon>
        <taxon>Pseudomonadati</taxon>
        <taxon>Bacteroidota</taxon>
        <taxon>Cytophagia</taxon>
        <taxon>Cytophagales</taxon>
        <taxon>Marivirgaceae</taxon>
        <taxon>Marivirga</taxon>
    </lineage>
</organism>
<dbReference type="RefSeq" id="WP_201430339.1">
    <property type="nucleotide sequence ID" value="NZ_JAEQBW010000002.1"/>
</dbReference>
<name>A0A934WX83_9BACT</name>
<gene>
    <name evidence="2" type="ORF">JKA74_06415</name>
</gene>
<evidence type="ECO:0000313" key="2">
    <source>
        <dbReference type="EMBL" id="MBK6264664.1"/>
    </source>
</evidence>
<dbReference type="AlphaFoldDB" id="A0A934WX83"/>
<evidence type="ECO:0000313" key="3">
    <source>
        <dbReference type="Proteomes" id="UP000611723"/>
    </source>
</evidence>
<keyword evidence="3" id="KW-1185">Reference proteome</keyword>
<comment type="caution">
    <text evidence="2">The sequence shown here is derived from an EMBL/GenBank/DDBJ whole genome shotgun (WGS) entry which is preliminary data.</text>
</comment>